<dbReference type="EMBL" id="VHSG01000005">
    <property type="protein sequence ID" value="TQV84807.1"/>
    <property type="molecule type" value="Genomic_DNA"/>
</dbReference>
<dbReference type="PANTHER" id="PTHR32063">
    <property type="match status" value="1"/>
</dbReference>
<dbReference type="Gene3D" id="3.30.70.1430">
    <property type="entry name" value="Multidrug efflux transporter AcrB pore domain"/>
    <property type="match status" value="2"/>
</dbReference>
<organism evidence="2 3">
    <name type="scientific">Exilibacterium tricleocarpae</name>
    <dbReference type="NCBI Taxonomy" id="2591008"/>
    <lineage>
        <taxon>Bacteria</taxon>
        <taxon>Pseudomonadati</taxon>
        <taxon>Pseudomonadota</taxon>
        <taxon>Gammaproteobacteria</taxon>
        <taxon>Cellvibrionales</taxon>
        <taxon>Cellvibrionaceae</taxon>
        <taxon>Exilibacterium</taxon>
    </lineage>
</organism>
<feature type="transmembrane region" description="Helical" evidence="1">
    <location>
        <begin position="394"/>
        <end position="413"/>
    </location>
</feature>
<evidence type="ECO:0000313" key="2">
    <source>
        <dbReference type="EMBL" id="TQV84807.1"/>
    </source>
</evidence>
<dbReference type="GO" id="GO:0042910">
    <property type="term" value="F:xenobiotic transmembrane transporter activity"/>
    <property type="evidence" value="ECO:0007669"/>
    <property type="project" value="TreeGrafter"/>
</dbReference>
<proteinExistence type="predicted"/>
<evidence type="ECO:0000256" key="1">
    <source>
        <dbReference type="SAM" id="Phobius"/>
    </source>
</evidence>
<keyword evidence="1" id="KW-0472">Membrane</keyword>
<dbReference type="SUPFAM" id="SSF82693">
    <property type="entry name" value="Multidrug efflux transporter AcrB pore domain, PN1, PN2, PC1 and PC2 subdomains"/>
    <property type="match status" value="2"/>
</dbReference>
<feature type="transmembrane region" description="Helical" evidence="1">
    <location>
        <begin position="918"/>
        <end position="940"/>
    </location>
</feature>
<keyword evidence="3" id="KW-1185">Reference proteome</keyword>
<dbReference type="Gene3D" id="1.20.1640.10">
    <property type="entry name" value="Multidrug efflux transporter AcrB transmembrane domain"/>
    <property type="match status" value="2"/>
</dbReference>
<protein>
    <submittedName>
        <fullName evidence="2">Efflux RND transporter permease subunit</fullName>
    </submittedName>
</protein>
<feature type="transmembrane region" description="Helical" evidence="1">
    <location>
        <begin position="433"/>
        <end position="453"/>
    </location>
</feature>
<feature type="transmembrane region" description="Helical" evidence="1">
    <location>
        <begin position="866"/>
        <end position="885"/>
    </location>
</feature>
<dbReference type="AlphaFoldDB" id="A0A545U5R8"/>
<evidence type="ECO:0000313" key="3">
    <source>
        <dbReference type="Proteomes" id="UP000319732"/>
    </source>
</evidence>
<dbReference type="OrthoDB" id="9757940at2"/>
<dbReference type="PRINTS" id="PR00702">
    <property type="entry name" value="ACRIFLAVINRP"/>
</dbReference>
<feature type="transmembrane region" description="Helical" evidence="1">
    <location>
        <begin position="995"/>
        <end position="1018"/>
    </location>
</feature>
<feature type="transmembrane region" description="Helical" evidence="1">
    <location>
        <begin position="337"/>
        <end position="354"/>
    </location>
</feature>
<dbReference type="Gene3D" id="3.30.70.1320">
    <property type="entry name" value="Multidrug efflux transporter AcrB pore domain like"/>
    <property type="match status" value="1"/>
</dbReference>
<feature type="transmembrane region" description="Helical" evidence="1">
    <location>
        <begin position="361"/>
        <end position="382"/>
    </location>
</feature>
<keyword evidence="1" id="KW-0812">Transmembrane</keyword>
<dbReference type="GO" id="GO:0005886">
    <property type="term" value="C:plasma membrane"/>
    <property type="evidence" value="ECO:0007669"/>
    <property type="project" value="TreeGrafter"/>
</dbReference>
<dbReference type="InterPro" id="IPR001036">
    <property type="entry name" value="Acrflvin-R"/>
</dbReference>
<comment type="caution">
    <text evidence="2">The sequence shown here is derived from an EMBL/GenBank/DDBJ whole genome shotgun (WGS) entry which is preliminary data.</text>
</comment>
<dbReference type="RefSeq" id="WP_142903013.1">
    <property type="nucleotide sequence ID" value="NZ_ML660088.1"/>
</dbReference>
<dbReference type="SUPFAM" id="SSF82866">
    <property type="entry name" value="Multidrug efflux transporter AcrB transmembrane domain"/>
    <property type="match status" value="2"/>
</dbReference>
<accession>A0A545U5R8</accession>
<dbReference type="Gene3D" id="3.30.2090.10">
    <property type="entry name" value="Multidrug efflux transporter AcrB TolC docking domain, DN and DC subdomains"/>
    <property type="match status" value="2"/>
</dbReference>
<dbReference type="PANTHER" id="PTHR32063:SF18">
    <property type="entry name" value="CATION EFFLUX SYSTEM PROTEIN"/>
    <property type="match status" value="1"/>
</dbReference>
<feature type="transmembrane region" description="Helical" evidence="1">
    <location>
        <begin position="892"/>
        <end position="912"/>
    </location>
</feature>
<gene>
    <name evidence="2" type="ORF">FKG94_04640</name>
</gene>
<dbReference type="Proteomes" id="UP000319732">
    <property type="component" value="Unassembled WGS sequence"/>
</dbReference>
<reference evidence="2 3" key="1">
    <citation type="submission" date="2019-06" db="EMBL/GenBank/DDBJ databases">
        <title>Whole genome sequence for Cellvibrionaceae sp. R142.</title>
        <authorList>
            <person name="Wang G."/>
        </authorList>
    </citation>
    <scope>NUCLEOTIDE SEQUENCE [LARGE SCALE GENOMIC DNA]</scope>
    <source>
        <strain evidence="2 3">R142</strain>
    </source>
</reference>
<dbReference type="Pfam" id="PF00873">
    <property type="entry name" value="ACR_tran"/>
    <property type="match status" value="1"/>
</dbReference>
<dbReference type="InterPro" id="IPR027463">
    <property type="entry name" value="AcrB_DN_DC_subdom"/>
</dbReference>
<sequence length="1035" mass="111414">MVRSFVENGRVVALVIALLIVSGLGALSTLPRSEDPYITGRSAAVLTPFPGASAERVEALVTEKLENKLRELAELKHITSVSRSGLSFITLELEDQIGPRQVDLIWSRARDLLEEAQADMPAGALPSSLDEDRVHAYTVLVALTWAGSSPPEMAVLGRYGEELESRLRSITGTDLVSLRGPPREEVLVAVDSHKLASLGLSAGEVGTALAGADAKVAAGQLYNDNFRVAVEVAGELDDLERVRRVPLKVDADGTVIRIGDVARVSRQEKLPADELAIVHGNRAVVVAARMVPAVRVDQWTARVERSLAQFSATLPGNITAEIIFNQNDYTRERLSQLMNNVALGFVLILTVLLFTLGWRSALIVAAALPLTAFFTLSCMQYYGLPIHQMSVTGLIVALGIMVDNAIVMVDTVARERQRGATRVQAVQRSIRHLWLPLLGSTTTTILAFLPIALMPGPAGEFVGGIALSVVFSLVGSYVISHTLIAGLAGRWIKPATEGRQRWWQNGVYFGALSRWFGSSLVWALRRPRLTLLLVASVPALGFVAAAQLTEQFFPASDRDMFHVEVFLPESASLDATLELTADVGRVIEAQNGVRGLHWFVGASAPAFYYNLIARRDGAQYYAQAMVTGADFKVVNQMIPRLQRQLDDRFPQAQILVRKLEQGPPFNAPVELRVYGPNLNRLRALGDELRRVLAATPDVLHSRATLGSAVPKLWVSVREEDSNRSGLPLTALSQQLQNALDGVVQGSLLESTQELPVRIRLDGGERAELADLASLDFVPPQLPGGYAGLPLAAIGELQVLPARGTIPRRDGERVNTIEGYLRDGVLPAAVVTAVKDTLQREGFQVPAGYRLEFGGEGEKRNDAVGNLLAYVGVIVTLLVVVVVLSFNSFRMSAIIFSVAIQAAGLGLLSVYLFDYAFGFVVLIALLGLIGLAINAAIVILAELKSDANAVRGDETDVVTGVQNCARHITSTTITTLGGFLPLILGGGGFWPPFAVAIAGGTLLTTLLSFYFVPAAFIVFAQRRSFQQSGAPAPASA</sequence>
<name>A0A545U5R8_9GAMM</name>
<keyword evidence="1" id="KW-1133">Transmembrane helix</keyword>
<feature type="transmembrane region" description="Helical" evidence="1">
    <location>
        <begin position="465"/>
        <end position="492"/>
    </location>
</feature>
<dbReference type="SUPFAM" id="SSF82714">
    <property type="entry name" value="Multidrug efflux transporter AcrB TolC docking domain, DN and DC subdomains"/>
    <property type="match status" value="2"/>
</dbReference>
<feature type="transmembrane region" description="Helical" evidence="1">
    <location>
        <begin position="971"/>
        <end position="989"/>
    </location>
</feature>
<dbReference type="Gene3D" id="3.30.70.1440">
    <property type="entry name" value="Multidrug efflux transporter AcrB pore domain"/>
    <property type="match status" value="1"/>
</dbReference>